<dbReference type="Gene3D" id="3.40.50.720">
    <property type="entry name" value="NAD(P)-binding Rossmann-like Domain"/>
    <property type="match status" value="1"/>
</dbReference>
<keyword evidence="7 12" id="KW-1133">Transmembrane helix</keyword>
<dbReference type="PROSITE" id="PS51201">
    <property type="entry name" value="RCK_N"/>
    <property type="match status" value="1"/>
</dbReference>
<evidence type="ECO:0000313" key="15">
    <source>
        <dbReference type="Proteomes" id="UP000823486"/>
    </source>
</evidence>
<dbReference type="EMBL" id="JAFBFI010000004">
    <property type="protein sequence ID" value="MBM7691948.1"/>
    <property type="molecule type" value="Genomic_DNA"/>
</dbReference>
<keyword evidence="3" id="KW-0633">Potassium transport</keyword>
<feature type="transmembrane region" description="Helical" evidence="12">
    <location>
        <begin position="15"/>
        <end position="36"/>
    </location>
</feature>
<evidence type="ECO:0000259" key="13">
    <source>
        <dbReference type="PROSITE" id="PS51201"/>
    </source>
</evidence>
<evidence type="ECO:0000256" key="3">
    <source>
        <dbReference type="ARBA" id="ARBA00022538"/>
    </source>
</evidence>
<comment type="catalytic activity">
    <reaction evidence="11">
        <text>K(+)(in) = K(+)(out)</text>
        <dbReference type="Rhea" id="RHEA:29463"/>
        <dbReference type="ChEBI" id="CHEBI:29103"/>
    </reaction>
</comment>
<evidence type="ECO:0000256" key="7">
    <source>
        <dbReference type="ARBA" id="ARBA00022989"/>
    </source>
</evidence>
<dbReference type="PANTHER" id="PTHR10027:SF10">
    <property type="entry name" value="SLOWPOKE 2, ISOFORM D"/>
    <property type="match status" value="1"/>
</dbReference>
<dbReference type="InterPro" id="IPR003148">
    <property type="entry name" value="RCK_N"/>
</dbReference>
<dbReference type="GO" id="GO:0034220">
    <property type="term" value="P:monoatomic ion transmembrane transport"/>
    <property type="evidence" value="ECO:0007669"/>
    <property type="project" value="UniProtKB-KW"/>
</dbReference>
<evidence type="ECO:0000256" key="6">
    <source>
        <dbReference type="ARBA" id="ARBA00022958"/>
    </source>
</evidence>
<evidence type="ECO:0000256" key="11">
    <source>
        <dbReference type="ARBA" id="ARBA00034430"/>
    </source>
</evidence>
<gene>
    <name evidence="14" type="ORF">JOC77_001358</name>
</gene>
<dbReference type="Proteomes" id="UP000823486">
    <property type="component" value="Unassembled WGS sequence"/>
</dbReference>
<keyword evidence="6" id="KW-0630">Potassium</keyword>
<dbReference type="Pfam" id="PF07885">
    <property type="entry name" value="Ion_trans_2"/>
    <property type="match status" value="1"/>
</dbReference>
<name>A0ABS2QFM2_9BACI</name>
<proteinExistence type="predicted"/>
<feature type="transmembrane region" description="Helical" evidence="12">
    <location>
        <begin position="76"/>
        <end position="99"/>
    </location>
</feature>
<sequence length="337" mass="38362">MHVLLRLLGRIKANFYTIGMLSFSLIVLSSVVIHLIESETFPTIFEGFWWVMTTVTTVGYGDYYPKSVEGRIFGVLLYIFGIGLISVVIGNVISLFGTYHRLKEEGKLKYKGKDHVVLLGWSNKTKKVIDEVLHSTERDIVLIEKLEKSPIKGDRIHYIQGDPTDYETFDYANLIESDSVLILAPPQIDDAVLADGHTLLIASSIESYGTLHKREIYTVVEILKHTHKKNFIHAKVDDFILSEDSVSHLMAKSSIQKGSSRIFEQLLSSQDNEDIWEISRKKEWITYKDADDYLSSQGANLIADGKDLSITRKLNQKMPDKAKLIVLYDKDTFEKIK</sequence>
<evidence type="ECO:0000256" key="9">
    <source>
        <dbReference type="ARBA" id="ARBA00023136"/>
    </source>
</evidence>
<evidence type="ECO:0000256" key="8">
    <source>
        <dbReference type="ARBA" id="ARBA00023065"/>
    </source>
</evidence>
<evidence type="ECO:0000256" key="10">
    <source>
        <dbReference type="ARBA" id="ARBA00023303"/>
    </source>
</evidence>
<protein>
    <submittedName>
        <fullName evidence="14">Voltage-gated potassium channel</fullName>
    </submittedName>
</protein>
<keyword evidence="10 14" id="KW-0407">Ion channel</keyword>
<organism evidence="14 15">
    <name type="scientific">Peribacillus deserti</name>
    <dbReference type="NCBI Taxonomy" id="673318"/>
    <lineage>
        <taxon>Bacteria</taxon>
        <taxon>Bacillati</taxon>
        <taxon>Bacillota</taxon>
        <taxon>Bacilli</taxon>
        <taxon>Bacillales</taxon>
        <taxon>Bacillaceae</taxon>
        <taxon>Peribacillus</taxon>
    </lineage>
</organism>
<evidence type="ECO:0000256" key="5">
    <source>
        <dbReference type="ARBA" id="ARBA00022826"/>
    </source>
</evidence>
<keyword evidence="15" id="KW-1185">Reference proteome</keyword>
<comment type="caution">
    <text evidence="14">The sequence shown here is derived from an EMBL/GenBank/DDBJ whole genome shotgun (WGS) entry which is preliminary data.</text>
</comment>
<keyword evidence="8" id="KW-0406">Ion transport</keyword>
<evidence type="ECO:0000256" key="1">
    <source>
        <dbReference type="ARBA" id="ARBA00004651"/>
    </source>
</evidence>
<evidence type="ECO:0000313" key="14">
    <source>
        <dbReference type="EMBL" id="MBM7691948.1"/>
    </source>
</evidence>
<accession>A0ABS2QFM2</accession>
<keyword evidence="2" id="KW-0813">Transport</keyword>
<evidence type="ECO:0000256" key="2">
    <source>
        <dbReference type="ARBA" id="ARBA00022448"/>
    </source>
</evidence>
<comment type="subcellular location">
    <subcellularLocation>
        <location evidence="1">Cell membrane</location>
        <topology evidence="1">Multi-pass membrane protein</topology>
    </subcellularLocation>
</comment>
<feature type="domain" description="RCK N-terminal" evidence="13">
    <location>
        <begin position="113"/>
        <end position="241"/>
    </location>
</feature>
<dbReference type="InterPro" id="IPR013099">
    <property type="entry name" value="K_chnl_dom"/>
</dbReference>
<dbReference type="PANTHER" id="PTHR10027">
    <property type="entry name" value="CALCIUM-ACTIVATED POTASSIUM CHANNEL ALPHA CHAIN"/>
    <property type="match status" value="1"/>
</dbReference>
<dbReference type="InterPro" id="IPR047871">
    <property type="entry name" value="K_chnl_Slo-like"/>
</dbReference>
<dbReference type="Gene3D" id="1.10.287.70">
    <property type="match status" value="1"/>
</dbReference>
<evidence type="ECO:0000256" key="12">
    <source>
        <dbReference type="SAM" id="Phobius"/>
    </source>
</evidence>
<dbReference type="Pfam" id="PF22614">
    <property type="entry name" value="Slo-like_RCK"/>
    <property type="match status" value="1"/>
</dbReference>
<evidence type="ECO:0000256" key="4">
    <source>
        <dbReference type="ARBA" id="ARBA00022692"/>
    </source>
</evidence>
<dbReference type="SUPFAM" id="SSF51735">
    <property type="entry name" value="NAD(P)-binding Rossmann-fold domains"/>
    <property type="match status" value="1"/>
</dbReference>
<dbReference type="InterPro" id="IPR036291">
    <property type="entry name" value="NAD(P)-bd_dom_sf"/>
</dbReference>
<keyword evidence="4 12" id="KW-0812">Transmembrane</keyword>
<keyword evidence="5" id="KW-0631">Potassium channel</keyword>
<reference evidence="14 15" key="1">
    <citation type="submission" date="2021-01" db="EMBL/GenBank/DDBJ databases">
        <title>Genomic Encyclopedia of Type Strains, Phase IV (KMG-IV): sequencing the most valuable type-strain genomes for metagenomic binning, comparative biology and taxonomic classification.</title>
        <authorList>
            <person name="Goeker M."/>
        </authorList>
    </citation>
    <scope>NUCLEOTIDE SEQUENCE [LARGE SCALE GENOMIC DNA]</scope>
    <source>
        <strain evidence="14 15">DSM 105482</strain>
    </source>
</reference>
<dbReference type="SUPFAM" id="SSF81324">
    <property type="entry name" value="Voltage-gated potassium channels"/>
    <property type="match status" value="1"/>
</dbReference>
<keyword evidence="9 12" id="KW-0472">Membrane</keyword>